<dbReference type="RefSeq" id="WP_069907781.1">
    <property type="nucleotide sequence ID" value="NZ_LAJE02000032.1"/>
</dbReference>
<name>A0A1E5XWY2_9HYPH</name>
<comment type="caution">
    <text evidence="2">The sequence shown here is derived from an EMBL/GenBank/DDBJ whole genome shotgun (WGS) entry which is preliminary data.</text>
</comment>
<accession>A0A1E5XWY2</accession>
<dbReference type="InterPro" id="IPR036812">
    <property type="entry name" value="NAD(P)_OxRdtase_dom_sf"/>
</dbReference>
<dbReference type="PANTHER" id="PTHR42686:SF1">
    <property type="entry name" value="GH17980P-RELATED"/>
    <property type="match status" value="1"/>
</dbReference>
<dbReference type="Pfam" id="PF00248">
    <property type="entry name" value="Aldo_ket_red"/>
    <property type="match status" value="1"/>
</dbReference>
<dbReference type="SUPFAM" id="SSF51430">
    <property type="entry name" value="NAD(P)-linked oxidoreductase"/>
    <property type="match status" value="1"/>
</dbReference>
<dbReference type="InterPro" id="IPR023210">
    <property type="entry name" value="NADP_OxRdtase_dom"/>
</dbReference>
<feature type="domain" description="NADP-dependent oxidoreductase" evidence="1">
    <location>
        <begin position="18"/>
        <end position="332"/>
    </location>
</feature>
<dbReference type="InterPro" id="IPR020471">
    <property type="entry name" value="AKR"/>
</dbReference>
<reference evidence="2 3" key="1">
    <citation type="journal article" date="2015" name="Genome Announc.">
        <title>Genome Assemblies of Three Soil-Associated Devosia species: D. insulae, D. limi, and D. soli.</title>
        <authorList>
            <person name="Hassan Y.I."/>
            <person name="Lepp D."/>
            <person name="Zhou T."/>
        </authorList>
    </citation>
    <scope>NUCLEOTIDE SEQUENCE [LARGE SCALE GENOMIC DNA]</scope>
    <source>
        <strain evidence="2 3">DS-56</strain>
    </source>
</reference>
<dbReference type="GO" id="GO:0005829">
    <property type="term" value="C:cytosol"/>
    <property type="evidence" value="ECO:0007669"/>
    <property type="project" value="TreeGrafter"/>
</dbReference>
<dbReference type="EMBL" id="LAJE02000032">
    <property type="protein sequence ID" value="OEO33089.1"/>
    <property type="molecule type" value="Genomic_DNA"/>
</dbReference>
<dbReference type="PANTHER" id="PTHR42686">
    <property type="entry name" value="GH17980P-RELATED"/>
    <property type="match status" value="1"/>
</dbReference>
<protein>
    <submittedName>
        <fullName evidence="2">Pyridoxal 4-dehydrogenase</fullName>
    </submittedName>
</protein>
<evidence type="ECO:0000313" key="3">
    <source>
        <dbReference type="Proteomes" id="UP000095463"/>
    </source>
</evidence>
<dbReference type="Gene3D" id="3.20.20.100">
    <property type="entry name" value="NADP-dependent oxidoreductase domain"/>
    <property type="match status" value="1"/>
</dbReference>
<evidence type="ECO:0000313" key="2">
    <source>
        <dbReference type="EMBL" id="OEO33089.1"/>
    </source>
</evidence>
<evidence type="ECO:0000259" key="1">
    <source>
        <dbReference type="Pfam" id="PF00248"/>
    </source>
</evidence>
<dbReference type="CDD" id="cd19152">
    <property type="entry name" value="AKR_AKR15A"/>
    <property type="match status" value="1"/>
</dbReference>
<dbReference type="AlphaFoldDB" id="A0A1E5XWY2"/>
<dbReference type="Proteomes" id="UP000095463">
    <property type="component" value="Unassembled WGS sequence"/>
</dbReference>
<dbReference type="GO" id="GO:0016491">
    <property type="term" value="F:oxidoreductase activity"/>
    <property type="evidence" value="ECO:0007669"/>
    <property type="project" value="InterPro"/>
</dbReference>
<organism evidence="2 3">
    <name type="scientific">Devosia insulae DS-56</name>
    <dbReference type="NCBI Taxonomy" id="1116389"/>
    <lineage>
        <taxon>Bacteria</taxon>
        <taxon>Pseudomonadati</taxon>
        <taxon>Pseudomonadota</taxon>
        <taxon>Alphaproteobacteria</taxon>
        <taxon>Hyphomicrobiales</taxon>
        <taxon>Devosiaceae</taxon>
        <taxon>Devosia</taxon>
    </lineage>
</organism>
<proteinExistence type="predicted"/>
<keyword evidence="3" id="KW-1185">Reference proteome</keyword>
<sequence>MDPFARRRLGRTSLELPRLGLGGASLGNIFNVVPETQADATLDAAWDAGVRFYDTSPWYGRGLSEHRIGRGLYLRPPGEAIVSTKVGRVLFAPDDVAAFEASERSWPNGLKFQHRHDYSYAGVMRSYEQSLQRLRRNRVDVLVIHDLDLANLGSEELVSQHLDELDAGGGMRALEELKAAGLIKAIGAGVNRLGTIPRFLERFELDFFLVALPYTLAEQPVLDVEFPLCAARGVGVIIGGVFASGILATGPVPGARYNYAIANEEQLTRVGQMQVVCERHGVPLAAAALQFTLHHPLVASVIPGAFHPDHPRRNVESMRVEIPADLWAELKHALLLRADAPTP</sequence>
<gene>
    <name evidence="2" type="ORF">VW23_008305</name>
</gene>
<dbReference type="OrthoDB" id="9768851at2"/>